<evidence type="ECO:0000256" key="2">
    <source>
        <dbReference type="ARBA" id="ARBA00022801"/>
    </source>
</evidence>
<evidence type="ECO:0000313" key="4">
    <source>
        <dbReference type="Proteomes" id="UP000092555"/>
    </source>
</evidence>
<dbReference type="PANTHER" id="PTHR43213">
    <property type="entry name" value="BIFUNCTIONAL DTTP/UTP PYROPHOSPHATASE/METHYLTRANSFERASE PROTEIN-RELATED"/>
    <property type="match status" value="1"/>
</dbReference>
<dbReference type="GeneID" id="30029732"/>
<dbReference type="STRING" id="869754.A0A1A0HI93"/>
<dbReference type="SUPFAM" id="SSF52972">
    <property type="entry name" value="ITPase-like"/>
    <property type="match status" value="1"/>
</dbReference>
<organism evidence="3 4">
    <name type="scientific">Metschnikowia bicuspidata var. bicuspidata NRRL YB-4993</name>
    <dbReference type="NCBI Taxonomy" id="869754"/>
    <lineage>
        <taxon>Eukaryota</taxon>
        <taxon>Fungi</taxon>
        <taxon>Dikarya</taxon>
        <taxon>Ascomycota</taxon>
        <taxon>Saccharomycotina</taxon>
        <taxon>Pichiomycetes</taxon>
        <taxon>Metschnikowiaceae</taxon>
        <taxon>Metschnikowia</taxon>
    </lineage>
</organism>
<dbReference type="InterPro" id="IPR029001">
    <property type="entry name" value="ITPase-like_fam"/>
</dbReference>
<reference evidence="3 4" key="1">
    <citation type="submission" date="2016-05" db="EMBL/GenBank/DDBJ databases">
        <title>Comparative genomics of biotechnologically important yeasts.</title>
        <authorList>
            <consortium name="DOE Joint Genome Institute"/>
            <person name="Riley R."/>
            <person name="Haridas S."/>
            <person name="Wolfe K.H."/>
            <person name="Lopes M.R."/>
            <person name="Hittinger C.T."/>
            <person name="Goker M."/>
            <person name="Salamov A."/>
            <person name="Wisecaver J."/>
            <person name="Long T.M."/>
            <person name="Aerts A.L."/>
            <person name="Barry K."/>
            <person name="Choi C."/>
            <person name="Clum A."/>
            <person name="Coughlan A.Y."/>
            <person name="Deshpande S."/>
            <person name="Douglass A.P."/>
            <person name="Hanson S.J."/>
            <person name="Klenk H.-P."/>
            <person name="LaButti K."/>
            <person name="Lapidus A."/>
            <person name="Lindquist E."/>
            <person name="Lipzen A."/>
            <person name="Meier-kolthoff J.P."/>
            <person name="Ohm R.A."/>
            <person name="Otillar R.P."/>
            <person name="Pangilinan J."/>
            <person name="Peng Y."/>
            <person name="Rokas A."/>
            <person name="Rosa C.A."/>
            <person name="Scheuner C."/>
            <person name="Sibirny A.A."/>
            <person name="Slot J.C."/>
            <person name="Stielow J.B."/>
            <person name="Sun H."/>
            <person name="Kurtzman C.P."/>
            <person name="Blackwell M."/>
            <person name="Grigoriev I.V."/>
            <person name="Jeffries T.W."/>
        </authorList>
    </citation>
    <scope>NUCLEOTIDE SEQUENCE [LARGE SCALE GENOMIC DNA]</scope>
    <source>
        <strain evidence="3 4">NRRL YB-4993</strain>
    </source>
</reference>
<keyword evidence="4" id="KW-1185">Reference proteome</keyword>
<dbReference type="RefSeq" id="XP_018714370.1">
    <property type="nucleotide sequence ID" value="XM_018856756.1"/>
</dbReference>
<dbReference type="GO" id="GO:0047429">
    <property type="term" value="F:nucleoside triphosphate diphosphatase activity"/>
    <property type="evidence" value="ECO:0007669"/>
    <property type="project" value="InterPro"/>
</dbReference>
<gene>
    <name evidence="3" type="ORF">METBIDRAFT_36548</name>
</gene>
<dbReference type="HAMAP" id="MF_00528">
    <property type="entry name" value="Maf"/>
    <property type="match status" value="1"/>
</dbReference>
<sequence>MWSSDSLQQLQTYEFILGSSSPRRAEILNSNIGVTKYTIMTSSFEENLPKSKISDVEYVTSTAQHKIPSIISQLETSKDYVLLVADTIVSCGGKVFEKPVSPEDQWAMLSHYRNHFSDIRVITAVHVCRVSGGQIVCHEFGHEITALEFDAKLTDLQLHYYIATGEGSNVAGGFKYQEKGSMLFVGLSGDYFNVVGLPVKKTHSLLTKVL</sequence>
<dbReference type="NCBIfam" id="TIGR00172">
    <property type="entry name" value="maf"/>
    <property type="match status" value="1"/>
</dbReference>
<dbReference type="PIRSF" id="PIRSF006305">
    <property type="entry name" value="Maf"/>
    <property type="match status" value="1"/>
</dbReference>
<dbReference type="AlphaFoldDB" id="A0A1A0HI93"/>
<name>A0A1A0HI93_9ASCO</name>
<dbReference type="Pfam" id="PF02545">
    <property type="entry name" value="Maf"/>
    <property type="match status" value="1"/>
</dbReference>
<keyword evidence="2" id="KW-0378">Hydrolase</keyword>
<comment type="caution">
    <text evidence="3">The sequence shown here is derived from an EMBL/GenBank/DDBJ whole genome shotgun (WGS) entry which is preliminary data.</text>
</comment>
<protein>
    <submittedName>
        <fullName evidence="3">Maf-like protein</fullName>
    </submittedName>
</protein>
<comment type="cofactor">
    <cofactor evidence="1">
        <name>a divalent metal cation</name>
        <dbReference type="ChEBI" id="CHEBI:60240"/>
    </cofactor>
</comment>
<evidence type="ECO:0000313" key="3">
    <source>
        <dbReference type="EMBL" id="OBA23889.1"/>
    </source>
</evidence>
<dbReference type="OrthoDB" id="10267058at2759"/>
<evidence type="ECO:0000256" key="1">
    <source>
        <dbReference type="ARBA" id="ARBA00001968"/>
    </source>
</evidence>
<accession>A0A1A0HI93</accession>
<dbReference type="EMBL" id="LXTC01000001">
    <property type="protein sequence ID" value="OBA23889.1"/>
    <property type="molecule type" value="Genomic_DNA"/>
</dbReference>
<dbReference type="InterPro" id="IPR003697">
    <property type="entry name" value="Maf-like"/>
</dbReference>
<dbReference type="Proteomes" id="UP000092555">
    <property type="component" value="Unassembled WGS sequence"/>
</dbReference>
<dbReference type="Gene3D" id="3.90.950.10">
    <property type="match status" value="1"/>
</dbReference>
<proteinExistence type="inferred from homology"/>
<dbReference type="PANTHER" id="PTHR43213:SF5">
    <property type="entry name" value="BIFUNCTIONAL DTTP_UTP PYROPHOSPHATASE_METHYLTRANSFERASE PROTEIN-RELATED"/>
    <property type="match status" value="1"/>
</dbReference>